<dbReference type="AlphaFoldDB" id="A0A6J5TXE9"/>
<name>A0A6J5TXE9_PRUAR</name>
<dbReference type="EMBL" id="CAEKDK010000002">
    <property type="protein sequence ID" value="CAB4268432.1"/>
    <property type="molecule type" value="Genomic_DNA"/>
</dbReference>
<evidence type="ECO:0000313" key="4">
    <source>
        <dbReference type="Proteomes" id="UP000507222"/>
    </source>
</evidence>
<feature type="domain" description="RNA helicase aquarius N-terminal" evidence="2">
    <location>
        <begin position="55"/>
        <end position="442"/>
    </location>
</feature>
<evidence type="ECO:0000259" key="2">
    <source>
        <dbReference type="Pfam" id="PF16399"/>
    </source>
</evidence>
<evidence type="ECO:0000256" key="1">
    <source>
        <dbReference type="SAM" id="MobiDB-lite"/>
    </source>
</evidence>
<dbReference type="Proteomes" id="UP000507222">
    <property type="component" value="Unassembled WGS sequence"/>
</dbReference>
<gene>
    <name evidence="3" type="ORF">CURHAP_LOCUS11979</name>
</gene>
<dbReference type="InterPro" id="IPR032174">
    <property type="entry name" value="Aquarius_N"/>
</dbReference>
<proteinExistence type="predicted"/>
<evidence type="ECO:0000313" key="3">
    <source>
        <dbReference type="EMBL" id="CAB4268432.1"/>
    </source>
</evidence>
<accession>A0A6J5TXE9</accession>
<feature type="region of interest" description="Disordered" evidence="1">
    <location>
        <begin position="449"/>
        <end position="472"/>
    </location>
</feature>
<reference evidence="3 4" key="1">
    <citation type="submission" date="2020-05" db="EMBL/GenBank/DDBJ databases">
        <authorList>
            <person name="Campoy J."/>
            <person name="Schneeberger K."/>
            <person name="Spophaly S."/>
        </authorList>
    </citation>
    <scope>NUCLEOTIDE SEQUENCE [LARGE SCALE GENOMIC DNA]</scope>
    <source>
        <strain evidence="3">PruArmRojPasFocal</strain>
    </source>
</reference>
<organism evidence="3 4">
    <name type="scientific">Prunus armeniaca</name>
    <name type="common">Apricot</name>
    <name type="synonym">Armeniaca vulgaris</name>
    <dbReference type="NCBI Taxonomy" id="36596"/>
    <lineage>
        <taxon>Eukaryota</taxon>
        <taxon>Viridiplantae</taxon>
        <taxon>Streptophyta</taxon>
        <taxon>Embryophyta</taxon>
        <taxon>Tracheophyta</taxon>
        <taxon>Spermatophyta</taxon>
        <taxon>Magnoliopsida</taxon>
        <taxon>eudicotyledons</taxon>
        <taxon>Gunneridae</taxon>
        <taxon>Pentapetalae</taxon>
        <taxon>rosids</taxon>
        <taxon>fabids</taxon>
        <taxon>Rosales</taxon>
        <taxon>Rosaceae</taxon>
        <taxon>Amygdaloideae</taxon>
        <taxon>Amygdaleae</taxon>
        <taxon>Prunus</taxon>
    </lineage>
</organism>
<protein>
    <recommendedName>
        <fullName evidence="2">RNA helicase aquarius N-terminal domain-containing protein</fullName>
    </recommendedName>
</protein>
<sequence>MTKVYGTGAYDFKRHHVAEYPVEQLHQPGDKPVEAKPGSALPSSITLSEIQRDRLTMIAAANWSKTGDTSQPKQPFEPELVKEIYQTELSVKEGQRKTVPLQRVMILEVSQYLENYLWPNFDPETATFEHVMSMILMVNEKFRENVAAWVCFYDRKDVFKGFLERVLRLKSGRELSIAEKTNYLVFMINAFQSLEDEIVSNTVLTLASLESWHSLSYGRFQMELCFNPDLIKKWKKMIRKEAKEAAKRGEPFDPSTTLEVQFLRNLIEEFLEILDSKVVPPDRSINEDDQLDANRLEHVDDACVLYCERFMEFLIDLLSQLPTRRYLRPLVADVAVVAKCHLSALYRHEKGKLFAQLVDLLQFYEGFEINDHDGTQLTDDEVLQSHYDRVQSFQLLAFKKVPKLRELALANIGSIDKRNDLSKKLSVLPPEELKDLVCSKLMKPWATDQKLEKRKGEGESDMPDGDSREKER</sequence>
<feature type="compositionally biased region" description="Basic and acidic residues" evidence="1">
    <location>
        <begin position="449"/>
        <end position="458"/>
    </location>
</feature>
<dbReference type="Pfam" id="PF16399">
    <property type="entry name" value="Aquarius_N_1st"/>
    <property type="match status" value="1"/>
</dbReference>